<sequence>MTGMCFTTKVVLTTPELRFTLKRQLSKWTLCMSPRSGGSTSLFQTTHLMRAKFLPLFSRGAFGRNRSASQENQQDCCVADGISKSSDEYKRKKEQCKKMGCKVIVCGGSRKRNRVMSQMIFPFRKSLRSPQTVSHRYMMVGDLYGTDFNEVLGEYTVLKPISTGAIVNATSLEDVAECRASNYNATEYDTPTLECGEYNESSCAHNDYVVVESNTTDTNGSGYCLPDDFYCNDNDKCTIDSWEPIEKQCNNGPVICSENQSCDPVDGECKSDDMLVPCIAVIDEDDGGYCNHVKWAEFRATYPYRPFCLLVPEYEYDDDYGELYNDIGIPPNAYSDPLFQVHRVTRDEGNTTADNWFDLCGLGELGLANVPYIGLFVDGSGSMDKGTVANSYNKFLEDVAAAGGTICEVHNGDEEWIKPILTALTPAGGQCDQPGPYEETPWPTYPPGPTYSPSSTRKPTQSPSPTWKYTPWPTMPPSITSDPTASHYPTYSDTSTWYPKPSPTTSPQPTYCASPVWSPQSSSFPTSEEKSLSMSMGFDASK</sequence>
<organism evidence="2 3">
    <name type="scientific">Cyclotella atomus</name>
    <dbReference type="NCBI Taxonomy" id="382360"/>
    <lineage>
        <taxon>Eukaryota</taxon>
        <taxon>Sar</taxon>
        <taxon>Stramenopiles</taxon>
        <taxon>Ochrophyta</taxon>
        <taxon>Bacillariophyta</taxon>
        <taxon>Coscinodiscophyceae</taxon>
        <taxon>Thalassiosirophycidae</taxon>
        <taxon>Stephanodiscales</taxon>
        <taxon>Stephanodiscaceae</taxon>
        <taxon>Cyclotella</taxon>
    </lineage>
</organism>
<keyword evidence="3" id="KW-1185">Reference proteome</keyword>
<evidence type="ECO:0000256" key="1">
    <source>
        <dbReference type="SAM" id="MobiDB-lite"/>
    </source>
</evidence>
<dbReference type="AlphaFoldDB" id="A0ABD3NHZ6"/>
<reference evidence="2 3" key="1">
    <citation type="submission" date="2024-10" db="EMBL/GenBank/DDBJ databases">
        <title>Updated reference genomes for cyclostephanoid diatoms.</title>
        <authorList>
            <person name="Roberts W.R."/>
            <person name="Alverson A.J."/>
        </authorList>
    </citation>
    <scope>NUCLEOTIDE SEQUENCE [LARGE SCALE GENOMIC DNA]</scope>
    <source>
        <strain evidence="2 3">AJA010-31</strain>
    </source>
</reference>
<protein>
    <recommendedName>
        <fullName evidence="4">VWFA domain-containing protein</fullName>
    </recommendedName>
</protein>
<evidence type="ECO:0000313" key="3">
    <source>
        <dbReference type="Proteomes" id="UP001530400"/>
    </source>
</evidence>
<feature type="region of interest" description="Disordered" evidence="1">
    <location>
        <begin position="427"/>
        <end position="542"/>
    </location>
</feature>
<feature type="compositionally biased region" description="Polar residues" evidence="1">
    <location>
        <begin position="457"/>
        <end position="467"/>
    </location>
</feature>
<evidence type="ECO:0000313" key="2">
    <source>
        <dbReference type="EMBL" id="KAL3772695.1"/>
    </source>
</evidence>
<accession>A0ABD3NHZ6</accession>
<evidence type="ECO:0008006" key="4">
    <source>
        <dbReference type="Google" id="ProtNLM"/>
    </source>
</evidence>
<name>A0ABD3NHZ6_9STRA</name>
<comment type="caution">
    <text evidence="2">The sequence shown here is derived from an EMBL/GenBank/DDBJ whole genome shotgun (WGS) entry which is preliminary data.</text>
</comment>
<gene>
    <name evidence="2" type="ORF">ACHAWO_003367</name>
</gene>
<proteinExistence type="predicted"/>
<dbReference type="Proteomes" id="UP001530400">
    <property type="component" value="Unassembled WGS sequence"/>
</dbReference>
<feature type="compositionally biased region" description="Polar residues" evidence="1">
    <location>
        <begin position="517"/>
        <end position="526"/>
    </location>
</feature>
<dbReference type="EMBL" id="JALLPJ020001262">
    <property type="protein sequence ID" value="KAL3772695.1"/>
    <property type="molecule type" value="Genomic_DNA"/>
</dbReference>
<feature type="compositionally biased region" description="Polar residues" evidence="1">
    <location>
        <begin position="477"/>
        <end position="497"/>
    </location>
</feature>